<dbReference type="SUPFAM" id="SSF88659">
    <property type="entry name" value="Sigma3 and sigma4 domains of RNA polymerase sigma factors"/>
    <property type="match status" value="1"/>
</dbReference>
<dbReference type="InterPro" id="IPR036388">
    <property type="entry name" value="WH-like_DNA-bd_sf"/>
</dbReference>
<evidence type="ECO:0000256" key="1">
    <source>
        <dbReference type="ARBA" id="ARBA00010641"/>
    </source>
</evidence>
<evidence type="ECO:0000259" key="7">
    <source>
        <dbReference type="SMART" id="SM00776"/>
    </source>
</evidence>
<dbReference type="InterPro" id="IPR014284">
    <property type="entry name" value="RNA_pol_sigma-70_dom"/>
</dbReference>
<dbReference type="InterPro" id="IPR008979">
    <property type="entry name" value="Galactose-bd-like_sf"/>
</dbReference>
<evidence type="ECO:0000256" key="5">
    <source>
        <dbReference type="ARBA" id="ARBA00023163"/>
    </source>
</evidence>
<feature type="domain" description="Glycosyl hydrolase family 98 putative carbohydrate-binding module" evidence="7">
    <location>
        <begin position="522"/>
        <end position="666"/>
    </location>
</feature>
<dbReference type="Gene3D" id="2.60.120.1060">
    <property type="entry name" value="NPCBM/NEW2 domain"/>
    <property type="match status" value="1"/>
</dbReference>
<gene>
    <name evidence="8" type="ORF">Sviol_36760</name>
</gene>
<keyword evidence="3" id="KW-0731">Sigma factor</keyword>
<proteinExistence type="inferred from homology"/>
<dbReference type="InterPro" id="IPR038637">
    <property type="entry name" value="NPCBM_sf"/>
</dbReference>
<dbReference type="Proteomes" id="UP001050808">
    <property type="component" value="Unassembled WGS sequence"/>
</dbReference>
<feature type="compositionally biased region" description="Low complexity" evidence="6">
    <location>
        <begin position="449"/>
        <end position="458"/>
    </location>
</feature>
<keyword evidence="2" id="KW-0805">Transcription regulation</keyword>
<feature type="region of interest" description="Disordered" evidence="6">
    <location>
        <begin position="1"/>
        <end position="94"/>
    </location>
</feature>
<dbReference type="SUPFAM" id="SSF88946">
    <property type="entry name" value="Sigma2 domain of RNA polymerase sigma factors"/>
    <property type="match status" value="1"/>
</dbReference>
<feature type="compositionally biased region" description="Pro residues" evidence="6">
    <location>
        <begin position="459"/>
        <end position="524"/>
    </location>
</feature>
<keyword evidence="9" id="KW-1185">Reference proteome</keyword>
<sequence length="667" mass="68315">MGVEERDESRSGGGPESGGPDGGLPPRQVPSQGGPGGGSPAGPAPVPGQPRGDSGSESATELGGTVLPGPWGPMDGVGEPGATVPPQREGGLRDGAALGIAGAGQSDADLIHAMRTGDDSAYEELFRRHSDAVRRYARSCCRDAHTADDLTAEVFARTLQAVRGGAGPEHAVRAYLMTTVRRVAASWTRTAKREQLVDDFAVFAQQSARAAEVSDDDTIDLGADVRAMHEAEQTLAMQAFRSLPERWQAVLWHTTVEEESPSEIAPLFGLTANATAVLASRAREGLKQAYLQAHVSSALTSGGDCARYADRLGAYARGGLRMRAERGLNKHLDECAKCRLAVVELQDVNAGIPALLPVAVIGWFATGFSLKAAGAVAGGAAGAAGAGAAAAATGGSSSGGTAGGAAASEGLGAPAKAGIAAAVAVAVAAGVVFALTGHDAPAPKPDAKPPAVAPVVPQKQPPPSPPEAPAPKPAPPAPPAPKQPAARPKPPPPTHPRPTPPRPVPPPKPTPPKPTPPPPPPPAPTVFQVNRLRYGVLGDGTEPEVRLGESSWLWQRSGMRIGEHRYPHGVTVHGRSSVTIDLNRQCRSYDAYAGVDDLTMGLGAVRFSLYGDGARLWQSPVVHGGDPAVPVHADISGRRTIRLVVEPAGPFGGSTLADWAQSAISCG</sequence>
<evidence type="ECO:0000313" key="9">
    <source>
        <dbReference type="Proteomes" id="UP001050808"/>
    </source>
</evidence>
<dbReference type="Pfam" id="PF08305">
    <property type="entry name" value="NPCBM"/>
    <property type="match status" value="1"/>
</dbReference>
<feature type="compositionally biased region" description="Gly residues" evidence="6">
    <location>
        <begin position="11"/>
        <end position="22"/>
    </location>
</feature>
<dbReference type="SMART" id="SM00776">
    <property type="entry name" value="NPCBM"/>
    <property type="match status" value="1"/>
</dbReference>
<dbReference type="PANTHER" id="PTHR43133">
    <property type="entry name" value="RNA POLYMERASE ECF-TYPE SIGMA FACTO"/>
    <property type="match status" value="1"/>
</dbReference>
<reference evidence="8" key="1">
    <citation type="submission" date="2024-05" db="EMBL/GenBank/DDBJ databases">
        <title>Whole genome shotgun sequence of Streptomyces violascens NBRC 12920.</title>
        <authorList>
            <person name="Komaki H."/>
            <person name="Tamura T."/>
        </authorList>
    </citation>
    <scope>NUCLEOTIDE SEQUENCE</scope>
    <source>
        <strain evidence="8">NBRC 12920</strain>
    </source>
</reference>
<dbReference type="InterPro" id="IPR013324">
    <property type="entry name" value="RNA_pol_sigma_r3/r4-like"/>
</dbReference>
<dbReference type="Gene3D" id="1.10.10.1320">
    <property type="entry name" value="Anti-sigma factor, zinc-finger domain"/>
    <property type="match status" value="1"/>
</dbReference>
<dbReference type="InterPro" id="IPR007627">
    <property type="entry name" value="RNA_pol_sigma70_r2"/>
</dbReference>
<name>A0ABQ3QPR7_9ACTN</name>
<dbReference type="PRINTS" id="PR01217">
    <property type="entry name" value="PRICHEXTENSN"/>
</dbReference>
<dbReference type="InterPro" id="IPR041916">
    <property type="entry name" value="Anti_sigma_zinc_sf"/>
</dbReference>
<accession>A0ABQ3QPR7</accession>
<keyword evidence="4" id="KW-0238">DNA-binding</keyword>
<keyword evidence="5" id="KW-0804">Transcription</keyword>
<feature type="region of interest" description="Disordered" evidence="6">
    <location>
        <begin position="442"/>
        <end position="526"/>
    </location>
</feature>
<evidence type="ECO:0000313" key="8">
    <source>
        <dbReference type="EMBL" id="GHI39268.1"/>
    </source>
</evidence>
<dbReference type="Gene3D" id="1.10.1740.10">
    <property type="match status" value="1"/>
</dbReference>
<dbReference type="InterPro" id="IPR013325">
    <property type="entry name" value="RNA_pol_sigma_r2"/>
</dbReference>
<dbReference type="Gene3D" id="1.10.10.10">
    <property type="entry name" value="Winged helix-like DNA-binding domain superfamily/Winged helix DNA-binding domain"/>
    <property type="match status" value="1"/>
</dbReference>
<organism evidence="8 9">
    <name type="scientific">Streptomyces violascens</name>
    <dbReference type="NCBI Taxonomy" id="67381"/>
    <lineage>
        <taxon>Bacteria</taxon>
        <taxon>Bacillati</taxon>
        <taxon>Actinomycetota</taxon>
        <taxon>Actinomycetes</taxon>
        <taxon>Kitasatosporales</taxon>
        <taxon>Streptomycetaceae</taxon>
        <taxon>Streptomyces</taxon>
    </lineage>
</organism>
<dbReference type="PANTHER" id="PTHR43133:SF8">
    <property type="entry name" value="RNA POLYMERASE SIGMA FACTOR HI_1459-RELATED"/>
    <property type="match status" value="1"/>
</dbReference>
<dbReference type="Pfam" id="PF04542">
    <property type="entry name" value="Sigma70_r2"/>
    <property type="match status" value="1"/>
</dbReference>
<comment type="caution">
    <text evidence="8">The sequence shown here is derived from an EMBL/GenBank/DDBJ whole genome shotgun (WGS) entry which is preliminary data.</text>
</comment>
<dbReference type="InterPro" id="IPR013222">
    <property type="entry name" value="Glyco_hyd_98_carb-bd"/>
</dbReference>
<dbReference type="NCBIfam" id="TIGR02937">
    <property type="entry name" value="sigma70-ECF"/>
    <property type="match status" value="1"/>
</dbReference>
<evidence type="ECO:0000256" key="2">
    <source>
        <dbReference type="ARBA" id="ARBA00023015"/>
    </source>
</evidence>
<evidence type="ECO:0000256" key="6">
    <source>
        <dbReference type="SAM" id="MobiDB-lite"/>
    </source>
</evidence>
<evidence type="ECO:0000256" key="4">
    <source>
        <dbReference type="ARBA" id="ARBA00023125"/>
    </source>
</evidence>
<dbReference type="InterPro" id="IPR039425">
    <property type="entry name" value="RNA_pol_sigma-70-like"/>
</dbReference>
<dbReference type="SUPFAM" id="SSF49785">
    <property type="entry name" value="Galactose-binding domain-like"/>
    <property type="match status" value="1"/>
</dbReference>
<dbReference type="RefSeq" id="WP_189966010.1">
    <property type="nucleotide sequence ID" value="NZ_BMUA01000014.1"/>
</dbReference>
<protein>
    <recommendedName>
        <fullName evidence="7">Glycosyl hydrolase family 98 putative carbohydrate-binding module domain-containing protein</fullName>
    </recommendedName>
</protein>
<evidence type="ECO:0000256" key="3">
    <source>
        <dbReference type="ARBA" id="ARBA00023082"/>
    </source>
</evidence>
<comment type="similarity">
    <text evidence="1">Belongs to the sigma-70 factor family. ECF subfamily.</text>
</comment>
<dbReference type="EMBL" id="BNDY01000012">
    <property type="protein sequence ID" value="GHI39268.1"/>
    <property type="molecule type" value="Genomic_DNA"/>
</dbReference>